<evidence type="ECO:0000256" key="2">
    <source>
        <dbReference type="ARBA" id="ARBA00022692"/>
    </source>
</evidence>
<dbReference type="STRING" id="296587.C1DYH5"/>
<evidence type="ECO:0000256" key="7">
    <source>
        <dbReference type="SAM" id="SignalP"/>
    </source>
</evidence>
<feature type="compositionally biased region" description="Low complexity" evidence="6">
    <location>
        <begin position="205"/>
        <end position="217"/>
    </location>
</feature>
<evidence type="ECO:0000313" key="10">
    <source>
        <dbReference type="Proteomes" id="UP000002009"/>
    </source>
</evidence>
<dbReference type="PROSITE" id="PS51257">
    <property type="entry name" value="PROKAR_LIPOPROTEIN"/>
    <property type="match status" value="1"/>
</dbReference>
<gene>
    <name evidence="9" type="ORF">MICPUN_55939</name>
</gene>
<keyword evidence="10" id="KW-1185">Reference proteome</keyword>
<dbReference type="GO" id="GO:0072546">
    <property type="term" value="C:EMC complex"/>
    <property type="evidence" value="ECO:0007669"/>
    <property type="project" value="TreeGrafter"/>
</dbReference>
<evidence type="ECO:0000313" key="9">
    <source>
        <dbReference type="EMBL" id="ACO61428.1"/>
    </source>
</evidence>
<feature type="chain" id="PRO_5002908732" description="ER membrane protein complex subunit 7 beta-sandwich domain-containing protein" evidence="7">
    <location>
        <begin position="23"/>
        <end position="229"/>
    </location>
</feature>
<reference evidence="9 10" key="1">
    <citation type="journal article" date="2009" name="Science">
        <title>Green evolution and dynamic adaptations revealed by genomes of the marine picoeukaryotes Micromonas.</title>
        <authorList>
            <person name="Worden A.Z."/>
            <person name="Lee J.H."/>
            <person name="Mock T."/>
            <person name="Rouze P."/>
            <person name="Simmons M.P."/>
            <person name="Aerts A.L."/>
            <person name="Allen A.E."/>
            <person name="Cuvelier M.L."/>
            <person name="Derelle E."/>
            <person name="Everett M.V."/>
            <person name="Foulon E."/>
            <person name="Grimwood J."/>
            <person name="Gundlach H."/>
            <person name="Henrissat B."/>
            <person name="Napoli C."/>
            <person name="McDonald S.M."/>
            <person name="Parker M.S."/>
            <person name="Rombauts S."/>
            <person name="Salamov A."/>
            <person name="Von Dassow P."/>
            <person name="Badger J.H."/>
            <person name="Coutinho P.M."/>
            <person name="Demir E."/>
            <person name="Dubchak I."/>
            <person name="Gentemann C."/>
            <person name="Eikrem W."/>
            <person name="Gready J.E."/>
            <person name="John U."/>
            <person name="Lanier W."/>
            <person name="Lindquist E.A."/>
            <person name="Lucas S."/>
            <person name="Mayer K.F."/>
            <person name="Moreau H."/>
            <person name="Not F."/>
            <person name="Otillar R."/>
            <person name="Panaud O."/>
            <person name="Pangilinan J."/>
            <person name="Paulsen I."/>
            <person name="Piegu B."/>
            <person name="Poliakov A."/>
            <person name="Robbens S."/>
            <person name="Schmutz J."/>
            <person name="Toulza E."/>
            <person name="Wyss T."/>
            <person name="Zelensky A."/>
            <person name="Zhou K."/>
            <person name="Armbrust E.V."/>
            <person name="Bhattacharya D."/>
            <person name="Goodenough U.W."/>
            <person name="Van de Peer Y."/>
            <person name="Grigoriev I.V."/>
        </authorList>
    </citation>
    <scope>NUCLEOTIDE SEQUENCE [LARGE SCALE GENOMIC DNA]</scope>
    <source>
        <strain evidence="10">RCC299 / NOUM17</strain>
    </source>
</reference>
<dbReference type="OMA" id="GRECHFA"/>
<feature type="compositionally biased region" description="Basic and acidic residues" evidence="6">
    <location>
        <begin position="218"/>
        <end position="229"/>
    </location>
</feature>
<evidence type="ECO:0000256" key="3">
    <source>
        <dbReference type="ARBA" id="ARBA00022729"/>
    </source>
</evidence>
<dbReference type="eggNOG" id="KOG3306">
    <property type="taxonomic scope" value="Eukaryota"/>
</dbReference>
<keyword evidence="5" id="KW-0472">Membrane</keyword>
<sequence>MSSRSMLAFVAMLIACASTANAVGELKPVDYGEVVAVEHFNIDGVIDARGMRGTRMSDIKITVVLNGGQKIATRPRADGTFRILDVPPGIHFLDTFALGYTFPPITLKLLTNGKLQAEYAEDPDELPATNPLRLRPVSTAEYFEARAAASPVAMLKNPMVLMVLMTVLMAWGMPKMIENMDPEELKMMQERMGSQPTMQDILSGKATADAAAAAKPKTGAERRAEQRAT</sequence>
<dbReference type="InterPro" id="IPR039163">
    <property type="entry name" value="EMC7"/>
</dbReference>
<dbReference type="KEGG" id="mis:MICPUN_55939"/>
<feature type="region of interest" description="Disordered" evidence="6">
    <location>
        <begin position="205"/>
        <end position="229"/>
    </location>
</feature>
<dbReference type="GeneID" id="8240883"/>
<evidence type="ECO:0000259" key="8">
    <source>
        <dbReference type="Pfam" id="PF09430"/>
    </source>
</evidence>
<feature type="domain" description="ER membrane protein complex subunit 7 beta-sandwich" evidence="8">
    <location>
        <begin position="60"/>
        <end position="162"/>
    </location>
</feature>
<accession>C1DYH5</accession>
<dbReference type="Proteomes" id="UP000002009">
    <property type="component" value="Chromosome 2"/>
</dbReference>
<keyword evidence="2" id="KW-0812">Transmembrane</keyword>
<dbReference type="Pfam" id="PF09430">
    <property type="entry name" value="EMC7_beta-sandw"/>
    <property type="match status" value="1"/>
</dbReference>
<dbReference type="PANTHER" id="PTHR13605">
    <property type="entry name" value="ER MEMBRANE PROTEIN COMPLEX SUBUNIT 7"/>
    <property type="match status" value="1"/>
</dbReference>
<keyword evidence="3 7" id="KW-0732">Signal</keyword>
<keyword evidence="4" id="KW-1133">Transmembrane helix</keyword>
<dbReference type="RefSeq" id="XP_002500170.1">
    <property type="nucleotide sequence ID" value="XM_002500124.1"/>
</dbReference>
<protein>
    <recommendedName>
        <fullName evidence="8">ER membrane protein complex subunit 7 beta-sandwich domain-containing protein</fullName>
    </recommendedName>
</protein>
<dbReference type="OrthoDB" id="27095at2759"/>
<evidence type="ECO:0000256" key="6">
    <source>
        <dbReference type="SAM" id="MobiDB-lite"/>
    </source>
</evidence>
<organism evidence="9 10">
    <name type="scientific">Micromonas commoda (strain RCC299 / NOUM17 / CCMP2709)</name>
    <name type="common">Picoplanktonic green alga</name>
    <dbReference type="NCBI Taxonomy" id="296587"/>
    <lineage>
        <taxon>Eukaryota</taxon>
        <taxon>Viridiplantae</taxon>
        <taxon>Chlorophyta</taxon>
        <taxon>Mamiellophyceae</taxon>
        <taxon>Mamiellales</taxon>
        <taxon>Mamiellaceae</taxon>
        <taxon>Micromonas</taxon>
    </lineage>
</organism>
<proteinExistence type="predicted"/>
<dbReference type="PANTHER" id="PTHR13605:SF4">
    <property type="entry name" value="ER MEMBRANE PROTEIN COMPLEX SUBUNIT 7"/>
    <property type="match status" value="1"/>
</dbReference>
<name>C1DYH5_MICCC</name>
<dbReference type="FunCoup" id="C1DYH5">
    <property type="interactions" value="1897"/>
</dbReference>
<feature type="signal peptide" evidence="7">
    <location>
        <begin position="1"/>
        <end position="22"/>
    </location>
</feature>
<evidence type="ECO:0000256" key="5">
    <source>
        <dbReference type="ARBA" id="ARBA00023136"/>
    </source>
</evidence>
<dbReference type="InterPro" id="IPR019008">
    <property type="entry name" value="Beta_sandwich_EMC7"/>
</dbReference>
<evidence type="ECO:0000256" key="1">
    <source>
        <dbReference type="ARBA" id="ARBA00004167"/>
    </source>
</evidence>
<dbReference type="InParanoid" id="C1DYH5"/>
<dbReference type="AlphaFoldDB" id="C1DYH5"/>
<evidence type="ECO:0000256" key="4">
    <source>
        <dbReference type="ARBA" id="ARBA00022989"/>
    </source>
</evidence>
<dbReference type="EMBL" id="CP001323">
    <property type="protein sequence ID" value="ACO61428.1"/>
    <property type="molecule type" value="Genomic_DNA"/>
</dbReference>
<comment type="subcellular location">
    <subcellularLocation>
        <location evidence="1">Membrane</location>
        <topology evidence="1">Single-pass membrane protein</topology>
    </subcellularLocation>
</comment>